<name>A0A0F9CFN0_9ZZZZ</name>
<comment type="cofactor">
    <cofactor evidence="1">
        <name>Mg(2+)</name>
        <dbReference type="ChEBI" id="CHEBI:18420"/>
    </cofactor>
</comment>
<dbReference type="GO" id="GO:0016788">
    <property type="term" value="F:hydrolase activity, acting on ester bonds"/>
    <property type="evidence" value="ECO:0007669"/>
    <property type="project" value="InterPro"/>
</dbReference>
<dbReference type="Gene3D" id="3.40.1350.10">
    <property type="match status" value="1"/>
</dbReference>
<evidence type="ECO:0000256" key="3">
    <source>
        <dbReference type="ARBA" id="ARBA00022801"/>
    </source>
</evidence>
<organism evidence="5">
    <name type="scientific">marine sediment metagenome</name>
    <dbReference type="NCBI Taxonomy" id="412755"/>
    <lineage>
        <taxon>unclassified sequences</taxon>
        <taxon>metagenomes</taxon>
        <taxon>ecological metagenomes</taxon>
    </lineage>
</organism>
<dbReference type="GO" id="GO:0004518">
    <property type="term" value="F:nuclease activity"/>
    <property type="evidence" value="ECO:0007669"/>
    <property type="project" value="UniProtKB-KW"/>
</dbReference>
<gene>
    <name evidence="5" type="ORF">LCGC14_2407390</name>
</gene>
<evidence type="ECO:0000313" key="5">
    <source>
        <dbReference type="EMBL" id="KKL25237.1"/>
    </source>
</evidence>
<protein>
    <recommendedName>
        <fullName evidence="4">VRR-NUC domain-containing protein</fullName>
    </recommendedName>
</protein>
<dbReference type="InterPro" id="IPR011856">
    <property type="entry name" value="tRNA_endonuc-like_dom_sf"/>
</dbReference>
<dbReference type="EMBL" id="LAZR01036293">
    <property type="protein sequence ID" value="KKL25237.1"/>
    <property type="molecule type" value="Genomic_DNA"/>
</dbReference>
<evidence type="ECO:0000256" key="1">
    <source>
        <dbReference type="ARBA" id="ARBA00001946"/>
    </source>
</evidence>
<dbReference type="AlphaFoldDB" id="A0A0F9CFN0"/>
<dbReference type="Pfam" id="PF08774">
    <property type="entry name" value="VRR_NUC"/>
    <property type="match status" value="1"/>
</dbReference>
<proteinExistence type="predicted"/>
<feature type="domain" description="VRR-NUC" evidence="4">
    <location>
        <begin position="22"/>
        <end position="75"/>
    </location>
</feature>
<accession>A0A0F9CFN0</accession>
<feature type="non-terminal residue" evidence="5">
    <location>
        <position position="1"/>
    </location>
</feature>
<keyword evidence="3" id="KW-0378">Hydrolase</keyword>
<comment type="caution">
    <text evidence="5">The sequence shown here is derived from an EMBL/GenBank/DDBJ whole genome shotgun (WGS) entry which is preliminary data.</text>
</comment>
<reference evidence="5" key="1">
    <citation type="journal article" date="2015" name="Nature">
        <title>Complex archaea that bridge the gap between prokaryotes and eukaryotes.</title>
        <authorList>
            <person name="Spang A."/>
            <person name="Saw J.H."/>
            <person name="Jorgensen S.L."/>
            <person name="Zaremba-Niedzwiedzka K."/>
            <person name="Martijn J."/>
            <person name="Lind A.E."/>
            <person name="van Eijk R."/>
            <person name="Schleper C."/>
            <person name="Guy L."/>
            <person name="Ettema T.J."/>
        </authorList>
    </citation>
    <scope>NUCLEOTIDE SEQUENCE</scope>
</reference>
<sequence>GWRWCHFRPAMSQKGWRTPLSGDKGLPDYIATRRRENEYRKETLFIEIKGEGGRLTLEEKDWVADLRAAGQSVHVWWPKDYQDAQEVLLAGCDFDFSHAKENGRLL</sequence>
<evidence type="ECO:0000259" key="4">
    <source>
        <dbReference type="Pfam" id="PF08774"/>
    </source>
</evidence>
<evidence type="ECO:0000256" key="2">
    <source>
        <dbReference type="ARBA" id="ARBA00022722"/>
    </source>
</evidence>
<dbReference type="GO" id="GO:0003676">
    <property type="term" value="F:nucleic acid binding"/>
    <property type="evidence" value="ECO:0007669"/>
    <property type="project" value="InterPro"/>
</dbReference>
<dbReference type="InterPro" id="IPR014883">
    <property type="entry name" value="VRR_NUC"/>
</dbReference>
<keyword evidence="2" id="KW-0540">Nuclease</keyword>